<reference evidence="1 2" key="1">
    <citation type="submission" date="2019-04" db="EMBL/GenBank/DDBJ databases">
        <title>Isachenkonia alkalipeptolytica gen. nov. sp. nov. a new anaerobic, alkiliphilic organothrophic bacterium capable to reduce synthesized ferrihydrite isolated from a soda lake.</title>
        <authorList>
            <person name="Toshchakov S.V."/>
            <person name="Zavarzina D.G."/>
            <person name="Zhilina T.N."/>
            <person name="Kostrikina N.A."/>
            <person name="Kublanov I.V."/>
        </authorList>
    </citation>
    <scope>NUCLEOTIDE SEQUENCE [LARGE SCALE GENOMIC DNA]</scope>
    <source>
        <strain evidence="1 2">Z-1701</strain>
    </source>
</reference>
<organism evidence="1 2">
    <name type="scientific">Isachenkonia alkalipeptolytica</name>
    <dbReference type="NCBI Taxonomy" id="2565777"/>
    <lineage>
        <taxon>Bacteria</taxon>
        <taxon>Bacillati</taxon>
        <taxon>Bacillota</taxon>
        <taxon>Clostridia</taxon>
        <taxon>Eubacteriales</taxon>
        <taxon>Clostridiaceae</taxon>
        <taxon>Isachenkonia</taxon>
    </lineage>
</organism>
<dbReference type="EMBL" id="SUMG01000028">
    <property type="protein sequence ID" value="NBG89517.1"/>
    <property type="molecule type" value="Genomic_DNA"/>
</dbReference>
<name>A0AA44BEZ0_9CLOT</name>
<dbReference type="InterPro" id="IPR035093">
    <property type="entry name" value="RelE/ParE_toxin_dom_sf"/>
</dbReference>
<keyword evidence="2" id="KW-1185">Reference proteome</keyword>
<dbReference type="RefSeq" id="WP_160723257.1">
    <property type="nucleotide sequence ID" value="NZ_SUMG01000028.1"/>
</dbReference>
<gene>
    <name evidence="1" type="ORF">ISALK_13560</name>
</gene>
<sequence>MLPVTYTPIAEKYFKKLKDKQLKRTFKEAIIRIRENPDVGIAKTGDLSGIYSLDIKYGRINYELAYRVTQLENGDMVVVIMAGTRENFYKELKRYMK</sequence>
<proteinExistence type="predicted"/>
<dbReference type="SUPFAM" id="SSF143011">
    <property type="entry name" value="RelE-like"/>
    <property type="match status" value="1"/>
</dbReference>
<dbReference type="Pfam" id="PF15781">
    <property type="entry name" value="ParE-like_toxin"/>
    <property type="match status" value="1"/>
</dbReference>
<dbReference type="Gene3D" id="3.30.2310.20">
    <property type="entry name" value="RelE-like"/>
    <property type="match status" value="1"/>
</dbReference>
<dbReference type="AlphaFoldDB" id="A0AA44BEZ0"/>
<evidence type="ECO:0000313" key="2">
    <source>
        <dbReference type="Proteomes" id="UP000449710"/>
    </source>
</evidence>
<dbReference type="Proteomes" id="UP000449710">
    <property type="component" value="Unassembled WGS sequence"/>
</dbReference>
<protein>
    <submittedName>
        <fullName evidence="1">Type II toxin-antitoxin system RelE/ParE family toxin</fullName>
    </submittedName>
</protein>
<comment type="caution">
    <text evidence="1">The sequence shown here is derived from an EMBL/GenBank/DDBJ whole genome shotgun (WGS) entry which is preliminary data.</text>
</comment>
<accession>A0AA44BEZ0</accession>
<dbReference type="InterPro" id="IPR031552">
    <property type="entry name" value="ParE-like_toxin"/>
</dbReference>
<evidence type="ECO:0000313" key="1">
    <source>
        <dbReference type="EMBL" id="NBG89517.1"/>
    </source>
</evidence>